<reference evidence="3 4" key="1">
    <citation type="submission" date="2016-09" db="EMBL/GenBank/DDBJ databases">
        <title>The complete genome sequences of Rhizobium gallicum, symbiovars gallicum and phaseoli, symbionts associated to common bean (Phaseolus vulgaris).</title>
        <authorList>
            <person name="Bustos P."/>
            <person name="Santamaria R.I."/>
            <person name="Perez-Carrascal O.M."/>
            <person name="Juarez S."/>
            <person name="Lozano L."/>
            <person name="Martinez-Flores I."/>
            <person name="Martinez-Romero E."/>
            <person name="Cevallos M."/>
            <person name="Romero D."/>
            <person name="Davila G."/>
            <person name="Gonzalez V."/>
        </authorList>
    </citation>
    <scope>NUCLEOTIDE SEQUENCE [LARGE SCALE GENOMIC DNA]</scope>
    <source>
        <strain evidence="3 4">8C-3</strain>
        <plasmid evidence="4">Plasmid prsp8c3b</plasmid>
    </source>
</reference>
<evidence type="ECO:0000313" key="4">
    <source>
        <dbReference type="Proteomes" id="UP000185109"/>
    </source>
</evidence>
<dbReference type="EMBL" id="CP017243">
    <property type="protein sequence ID" value="APO77344.1"/>
    <property type="molecule type" value="Genomic_DNA"/>
</dbReference>
<name>A0A1L5PB55_RHIET</name>
<proteinExistence type="predicted"/>
<protein>
    <submittedName>
        <fullName evidence="3">Aldehyde oxidase/xanthine dehydrogenase molybdopterin binding family protein</fullName>
    </submittedName>
</protein>
<evidence type="ECO:0000259" key="2">
    <source>
        <dbReference type="SMART" id="SM01008"/>
    </source>
</evidence>
<dbReference type="Proteomes" id="UP000185109">
    <property type="component" value="Plasmid pRsp8C3b"/>
</dbReference>
<feature type="region of interest" description="Disordered" evidence="1">
    <location>
        <begin position="1"/>
        <end position="22"/>
    </location>
</feature>
<feature type="domain" description="Aldehyde oxidase/xanthine dehydrogenase a/b hammerhead" evidence="2">
    <location>
        <begin position="29"/>
        <end position="86"/>
    </location>
</feature>
<dbReference type="InterPro" id="IPR000674">
    <property type="entry name" value="Ald_Oxase/Xan_DH_a/b"/>
</dbReference>
<sequence length="121" mass="13818">MSQQDHSVELRPKLVGKRDKRTEDPRLLTGVGQYVDTWRRGMLHIALRRSDQPHARILNIDVGDAFSVPGVVAIYDASDLEGEIKPAIPTSRMPGYYATPIWPLARGKRWPFYWIVSQYVA</sequence>
<geneLocation type="plasmid" evidence="4">
    <name>prsp8c3b</name>
</geneLocation>
<dbReference type="Pfam" id="PF01315">
    <property type="entry name" value="Ald_Xan_dh_C"/>
    <property type="match status" value="1"/>
</dbReference>
<accession>A0A1L5PB55</accession>
<dbReference type="InterPro" id="IPR036856">
    <property type="entry name" value="Ald_Oxase/Xan_DH_a/b_sf"/>
</dbReference>
<gene>
    <name evidence="3" type="ORF">AM571_PB00047</name>
</gene>
<dbReference type="Gene3D" id="3.90.1170.50">
    <property type="entry name" value="Aldehyde oxidase/xanthine dehydrogenase, a/b hammerhead"/>
    <property type="match status" value="1"/>
</dbReference>
<dbReference type="SMART" id="SM01008">
    <property type="entry name" value="Ald_Xan_dh_C"/>
    <property type="match status" value="1"/>
</dbReference>
<dbReference type="SUPFAM" id="SSF54665">
    <property type="entry name" value="CO dehydrogenase molybdoprotein N-domain-like"/>
    <property type="match status" value="1"/>
</dbReference>
<organism evidence="3 4">
    <name type="scientific">Rhizobium etli 8C-3</name>
    <dbReference type="NCBI Taxonomy" id="538025"/>
    <lineage>
        <taxon>Bacteria</taxon>
        <taxon>Pseudomonadati</taxon>
        <taxon>Pseudomonadota</taxon>
        <taxon>Alphaproteobacteria</taxon>
        <taxon>Hyphomicrobiales</taxon>
        <taxon>Rhizobiaceae</taxon>
        <taxon>Rhizobium/Agrobacterium group</taxon>
        <taxon>Rhizobium</taxon>
    </lineage>
</organism>
<evidence type="ECO:0000313" key="3">
    <source>
        <dbReference type="EMBL" id="APO77344.1"/>
    </source>
</evidence>
<keyword evidence="3" id="KW-0614">Plasmid</keyword>
<dbReference type="RefSeq" id="WP_004674370.1">
    <property type="nucleotide sequence ID" value="NZ_CP017243.1"/>
</dbReference>
<dbReference type="AlphaFoldDB" id="A0A1L5PB55"/>
<evidence type="ECO:0000256" key="1">
    <source>
        <dbReference type="SAM" id="MobiDB-lite"/>
    </source>
</evidence>